<evidence type="ECO:0000256" key="6">
    <source>
        <dbReference type="ARBA" id="ARBA00023002"/>
    </source>
</evidence>
<dbReference type="InterPro" id="IPR005708">
    <property type="entry name" value="Homogentis_dOase"/>
</dbReference>
<evidence type="ECO:0008006" key="12">
    <source>
        <dbReference type="Google" id="ProtNLM"/>
    </source>
</evidence>
<feature type="domain" description="Homogentisate 1,2-dioxygenase C-terminal" evidence="9">
    <location>
        <begin position="276"/>
        <end position="427"/>
    </location>
</feature>
<keyword evidence="4" id="KW-0828">Tyrosine catabolism</keyword>
<evidence type="ECO:0000256" key="7">
    <source>
        <dbReference type="ARBA" id="ARBA00023004"/>
    </source>
</evidence>
<comment type="similarity">
    <text evidence="2">Belongs to the homogentisate dioxygenase family.</text>
</comment>
<evidence type="ECO:0000256" key="4">
    <source>
        <dbReference type="ARBA" id="ARBA00022878"/>
    </source>
</evidence>
<evidence type="ECO:0000256" key="8">
    <source>
        <dbReference type="ARBA" id="ARBA00023232"/>
    </source>
</evidence>
<dbReference type="SUPFAM" id="SSF51182">
    <property type="entry name" value="RmlC-like cupins"/>
    <property type="match status" value="1"/>
</dbReference>
<feature type="domain" description="Homogentisate 1,2-dioxygenase N-terminal" evidence="10">
    <location>
        <begin position="5"/>
        <end position="275"/>
    </location>
</feature>
<organism evidence="11">
    <name type="scientific">marine metagenome</name>
    <dbReference type="NCBI Taxonomy" id="408172"/>
    <lineage>
        <taxon>unclassified sequences</taxon>
        <taxon>metagenomes</taxon>
        <taxon>ecological metagenomes</taxon>
    </lineage>
</organism>
<gene>
    <name evidence="11" type="ORF">METZ01_LOCUS25261</name>
</gene>
<dbReference type="Pfam" id="PF20510">
    <property type="entry name" value="HgmA_N"/>
    <property type="match status" value="1"/>
</dbReference>
<evidence type="ECO:0000256" key="5">
    <source>
        <dbReference type="ARBA" id="ARBA00022964"/>
    </source>
</evidence>
<evidence type="ECO:0000256" key="3">
    <source>
        <dbReference type="ARBA" id="ARBA00022723"/>
    </source>
</evidence>
<name>A0A381Q2Q6_9ZZZZ</name>
<dbReference type="GO" id="GO:0004411">
    <property type="term" value="F:homogentisate 1,2-dioxygenase activity"/>
    <property type="evidence" value="ECO:0007669"/>
    <property type="project" value="InterPro"/>
</dbReference>
<keyword evidence="3" id="KW-0479">Metal-binding</keyword>
<keyword evidence="5" id="KW-0223">Dioxygenase</keyword>
<protein>
    <recommendedName>
        <fullName evidence="12">Homogentisate 1,2-dioxygenase</fullName>
    </recommendedName>
</protein>
<keyword evidence="8" id="KW-0585">Phenylalanine catabolism</keyword>
<dbReference type="PANTHER" id="PTHR11056">
    <property type="entry name" value="HOMOGENTISATE 1,2-DIOXYGENASE"/>
    <property type="match status" value="1"/>
</dbReference>
<dbReference type="Gene3D" id="2.60.120.10">
    <property type="entry name" value="Jelly Rolls"/>
    <property type="match status" value="1"/>
</dbReference>
<dbReference type="GO" id="GO:0005737">
    <property type="term" value="C:cytoplasm"/>
    <property type="evidence" value="ECO:0007669"/>
    <property type="project" value="TreeGrafter"/>
</dbReference>
<dbReference type="InterPro" id="IPR046452">
    <property type="entry name" value="HgmA_N"/>
</dbReference>
<evidence type="ECO:0000256" key="2">
    <source>
        <dbReference type="ARBA" id="ARBA00007757"/>
    </source>
</evidence>
<dbReference type="InterPro" id="IPR046451">
    <property type="entry name" value="HgmA_C"/>
</dbReference>
<evidence type="ECO:0000259" key="10">
    <source>
        <dbReference type="Pfam" id="PF20510"/>
    </source>
</evidence>
<reference evidence="11" key="1">
    <citation type="submission" date="2018-05" db="EMBL/GenBank/DDBJ databases">
        <authorList>
            <person name="Lanie J.A."/>
            <person name="Ng W.-L."/>
            <person name="Kazmierczak K.M."/>
            <person name="Andrzejewski T.M."/>
            <person name="Davidsen T.M."/>
            <person name="Wayne K.J."/>
            <person name="Tettelin H."/>
            <person name="Glass J.I."/>
            <person name="Rusch D."/>
            <person name="Podicherti R."/>
            <person name="Tsui H.-C.T."/>
            <person name="Winkler M.E."/>
        </authorList>
    </citation>
    <scope>NUCLEOTIDE SEQUENCE</scope>
</reference>
<dbReference type="AlphaFoldDB" id="A0A381Q2Q6"/>
<proteinExistence type="inferred from homology"/>
<dbReference type="GO" id="GO:0006572">
    <property type="term" value="P:L-tyrosine catabolic process"/>
    <property type="evidence" value="ECO:0007669"/>
    <property type="project" value="UniProtKB-KW"/>
</dbReference>
<dbReference type="FunFam" id="2.60.120.10:FF:000034">
    <property type="entry name" value="Homogentisate 1,2-dioxygenase"/>
    <property type="match status" value="1"/>
</dbReference>
<dbReference type="GO" id="GO:0046872">
    <property type="term" value="F:metal ion binding"/>
    <property type="evidence" value="ECO:0007669"/>
    <property type="project" value="UniProtKB-KW"/>
</dbReference>
<accession>A0A381Q2Q6</accession>
<dbReference type="EMBL" id="UINC01001150">
    <property type="protein sequence ID" value="SUZ72407.1"/>
    <property type="molecule type" value="Genomic_DNA"/>
</dbReference>
<evidence type="ECO:0000259" key="9">
    <source>
        <dbReference type="Pfam" id="PF04209"/>
    </source>
</evidence>
<keyword evidence="7" id="KW-0408">Iron</keyword>
<dbReference type="GO" id="GO:0006559">
    <property type="term" value="P:L-phenylalanine catabolic process"/>
    <property type="evidence" value="ECO:0007669"/>
    <property type="project" value="UniProtKB-KW"/>
</dbReference>
<evidence type="ECO:0000256" key="1">
    <source>
        <dbReference type="ARBA" id="ARBA00001962"/>
    </source>
</evidence>
<keyword evidence="6" id="KW-0560">Oxidoreductase</keyword>
<dbReference type="PANTHER" id="PTHR11056:SF0">
    <property type="entry name" value="HOMOGENTISATE 1,2-DIOXYGENASE"/>
    <property type="match status" value="1"/>
</dbReference>
<dbReference type="InterPro" id="IPR011051">
    <property type="entry name" value="RmlC_Cupin_sf"/>
</dbReference>
<dbReference type="CDD" id="cd07000">
    <property type="entry name" value="cupin_HGO_N"/>
    <property type="match status" value="1"/>
</dbReference>
<dbReference type="InterPro" id="IPR014710">
    <property type="entry name" value="RmlC-like_jellyroll"/>
</dbReference>
<dbReference type="Pfam" id="PF04209">
    <property type="entry name" value="HgmA_C"/>
    <property type="match status" value="1"/>
</dbReference>
<evidence type="ECO:0000313" key="11">
    <source>
        <dbReference type="EMBL" id="SUZ72407.1"/>
    </source>
</evidence>
<sequence length="429" mass="47496">MADFTYQTGFGNHFESEADPGVLPVGQNSPQTVKGGLYTEQITGTAFTAPRSSMLRSWVYRMRPSVRHFTDLQPIDNGLIRSGPDQDAASTPVQLRWDPFPASSVGTDWLTGLTTVATNGNNEMQLGGAVHHFVATNSMQDLAFVNTDGELMLVPYDGRLVLRTEMGNLHVAPGYLAVIPRGVKFSVDLLDATARGYVCENYGTAFDLPEHGLLGPDANALPRDFEYPIANYDRDDNPTKLVAKISGQLYATELSHSPFDVVAWHGNLSPYRYELRRFCAVGPVIFDHPDPSIWTLLSSASDTAGTANMDFILFREHWRVAEHTFRPPWFHSNVMSELMGLVDGIYDAKAEGFLPGGISIHNSFIPHGPDEAAYESATQADLGPVKGPDSLAVMWESRYRWAPTSWAMALTELQADYPERWANLSREYD</sequence>
<dbReference type="NCBIfam" id="TIGR01015">
    <property type="entry name" value="hmgA"/>
    <property type="match status" value="1"/>
</dbReference>
<comment type="cofactor">
    <cofactor evidence="1">
        <name>Fe cation</name>
        <dbReference type="ChEBI" id="CHEBI:24875"/>
    </cofactor>
</comment>